<dbReference type="EMBL" id="JAHRIQ010019739">
    <property type="protein sequence ID" value="MEQ2227390.1"/>
    <property type="molecule type" value="Genomic_DNA"/>
</dbReference>
<accession>A0ABV0T4S3</accession>
<comment type="caution">
    <text evidence="2">The sequence shown here is derived from an EMBL/GenBank/DDBJ whole genome shotgun (WGS) entry which is preliminary data.</text>
</comment>
<evidence type="ECO:0000256" key="1">
    <source>
        <dbReference type="SAM" id="MobiDB-lite"/>
    </source>
</evidence>
<proteinExistence type="predicted"/>
<reference evidence="2 3" key="1">
    <citation type="submission" date="2021-06" db="EMBL/GenBank/DDBJ databases">
        <authorList>
            <person name="Palmer J.M."/>
        </authorList>
    </citation>
    <scope>NUCLEOTIDE SEQUENCE [LARGE SCALE GENOMIC DNA]</scope>
    <source>
        <strain evidence="3">if_2019</strain>
        <tissue evidence="2">Muscle</tissue>
    </source>
</reference>
<keyword evidence="3" id="KW-1185">Reference proteome</keyword>
<feature type="region of interest" description="Disordered" evidence="1">
    <location>
        <begin position="1"/>
        <end position="63"/>
    </location>
</feature>
<gene>
    <name evidence="2" type="ORF">ILYODFUR_037322</name>
</gene>
<sequence>MSSASPPPQPPPEHAYPPGPKPPRPSKDPSPGVTQPRNPQAHPRPAQEQHGHQASNLRAPAQAQPSSLLFDTVYAVVKIELCVDMSMESSTPDYVLPFAGHC</sequence>
<name>A0ABV0T4S3_9TELE</name>
<evidence type="ECO:0000313" key="3">
    <source>
        <dbReference type="Proteomes" id="UP001482620"/>
    </source>
</evidence>
<feature type="compositionally biased region" description="Pro residues" evidence="1">
    <location>
        <begin position="1"/>
        <end position="23"/>
    </location>
</feature>
<dbReference type="Proteomes" id="UP001482620">
    <property type="component" value="Unassembled WGS sequence"/>
</dbReference>
<evidence type="ECO:0000313" key="2">
    <source>
        <dbReference type="EMBL" id="MEQ2227390.1"/>
    </source>
</evidence>
<organism evidence="2 3">
    <name type="scientific">Ilyodon furcidens</name>
    <name type="common">goldbreast splitfin</name>
    <dbReference type="NCBI Taxonomy" id="33524"/>
    <lineage>
        <taxon>Eukaryota</taxon>
        <taxon>Metazoa</taxon>
        <taxon>Chordata</taxon>
        <taxon>Craniata</taxon>
        <taxon>Vertebrata</taxon>
        <taxon>Euteleostomi</taxon>
        <taxon>Actinopterygii</taxon>
        <taxon>Neopterygii</taxon>
        <taxon>Teleostei</taxon>
        <taxon>Neoteleostei</taxon>
        <taxon>Acanthomorphata</taxon>
        <taxon>Ovalentaria</taxon>
        <taxon>Atherinomorphae</taxon>
        <taxon>Cyprinodontiformes</taxon>
        <taxon>Goodeidae</taxon>
        <taxon>Ilyodon</taxon>
    </lineage>
</organism>
<protein>
    <submittedName>
        <fullName evidence="2">Uncharacterized protein</fullName>
    </submittedName>
</protein>